<comment type="catalytic activity">
    <reaction evidence="9">
        <text>diphthine-[translation elongation factor 2] + NH4(+) + ATP = diphthamide-[translation elongation factor 2] + AMP + diphosphate + H(+)</text>
        <dbReference type="Rhea" id="RHEA:19753"/>
        <dbReference type="Rhea" id="RHEA-COMP:10172"/>
        <dbReference type="Rhea" id="RHEA-COMP:10174"/>
        <dbReference type="ChEBI" id="CHEBI:15378"/>
        <dbReference type="ChEBI" id="CHEBI:16692"/>
        <dbReference type="ChEBI" id="CHEBI:28938"/>
        <dbReference type="ChEBI" id="CHEBI:30616"/>
        <dbReference type="ChEBI" id="CHEBI:33019"/>
        <dbReference type="ChEBI" id="CHEBI:82696"/>
        <dbReference type="ChEBI" id="CHEBI:456215"/>
        <dbReference type="EC" id="6.3.1.14"/>
    </reaction>
</comment>
<dbReference type="InterPro" id="IPR006175">
    <property type="entry name" value="YjgF/YER057c/UK114"/>
</dbReference>
<dbReference type="NCBIfam" id="TIGR00290">
    <property type="entry name" value="MJ0570_dom"/>
    <property type="match status" value="1"/>
</dbReference>
<dbReference type="InterPro" id="IPR002761">
    <property type="entry name" value="Diphthami_syn_dom"/>
</dbReference>
<evidence type="ECO:0000256" key="7">
    <source>
        <dbReference type="ARBA" id="ARBA00029814"/>
    </source>
</evidence>
<evidence type="ECO:0000313" key="12">
    <source>
        <dbReference type="Proteomes" id="UP000182334"/>
    </source>
</evidence>
<gene>
    <name evidence="11" type="ORF">SAMEA4029010_CIC11G00000002326</name>
</gene>
<dbReference type="STRING" id="45354.A0A1L0DI17"/>
<dbReference type="Gene3D" id="3.90.1490.10">
    <property type="entry name" value="putative n-type atp pyrophosphatase, domain 2"/>
    <property type="match status" value="1"/>
</dbReference>
<dbReference type="Gene3D" id="3.30.1330.40">
    <property type="entry name" value="RutC-like"/>
    <property type="match status" value="2"/>
</dbReference>
<dbReference type="CDD" id="cd06155">
    <property type="entry name" value="eu_AANH_C_1"/>
    <property type="match status" value="1"/>
</dbReference>
<keyword evidence="6" id="KW-0067">ATP-binding</keyword>
<accession>A0A1L0DI17</accession>
<organism evidence="11 12">
    <name type="scientific">Sungouiella intermedia</name>
    <dbReference type="NCBI Taxonomy" id="45354"/>
    <lineage>
        <taxon>Eukaryota</taxon>
        <taxon>Fungi</taxon>
        <taxon>Dikarya</taxon>
        <taxon>Ascomycota</taxon>
        <taxon>Saccharomycotina</taxon>
        <taxon>Pichiomycetes</taxon>
        <taxon>Metschnikowiaceae</taxon>
        <taxon>Sungouiella</taxon>
    </lineage>
</organism>
<evidence type="ECO:0000256" key="2">
    <source>
        <dbReference type="ARBA" id="ARBA00012089"/>
    </source>
</evidence>
<dbReference type="InterPro" id="IPR035959">
    <property type="entry name" value="RutC-like_sf"/>
</dbReference>
<evidence type="ECO:0000256" key="5">
    <source>
        <dbReference type="ARBA" id="ARBA00022741"/>
    </source>
</evidence>
<dbReference type="AlphaFoldDB" id="A0A1L0DI17"/>
<feature type="domain" description="Diphthamide synthase" evidence="10">
    <location>
        <begin position="1"/>
        <end position="229"/>
    </location>
</feature>
<name>A0A1L0DI17_9ASCO</name>
<dbReference type="Gene3D" id="3.40.50.620">
    <property type="entry name" value="HUPs"/>
    <property type="match status" value="1"/>
</dbReference>
<keyword evidence="5" id="KW-0547">Nucleotide-binding</keyword>
<dbReference type="SUPFAM" id="SSF55298">
    <property type="entry name" value="YjgF-like"/>
    <property type="match status" value="2"/>
</dbReference>
<dbReference type="FunFam" id="3.40.50.620:FF:000145">
    <property type="entry name" value="ATP-binding domain containing protein"/>
    <property type="match status" value="1"/>
</dbReference>
<evidence type="ECO:0000256" key="9">
    <source>
        <dbReference type="ARBA" id="ARBA00048108"/>
    </source>
</evidence>
<dbReference type="EC" id="6.3.1.14" evidence="2"/>
<evidence type="ECO:0000256" key="6">
    <source>
        <dbReference type="ARBA" id="ARBA00022840"/>
    </source>
</evidence>
<dbReference type="SUPFAM" id="SSF52402">
    <property type="entry name" value="Adenine nucleotide alpha hydrolases-like"/>
    <property type="match status" value="1"/>
</dbReference>
<dbReference type="Pfam" id="PF01902">
    <property type="entry name" value="Diphthami_syn_2"/>
    <property type="match status" value="1"/>
</dbReference>
<dbReference type="GO" id="GO:0005524">
    <property type="term" value="F:ATP binding"/>
    <property type="evidence" value="ECO:0007669"/>
    <property type="project" value="UniProtKB-KW"/>
</dbReference>
<comment type="pathway">
    <text evidence="1">Protein modification; peptidyl-diphthamide biosynthesis.</text>
</comment>
<evidence type="ECO:0000256" key="8">
    <source>
        <dbReference type="ARBA" id="ARBA00031552"/>
    </source>
</evidence>
<proteinExistence type="predicted"/>
<keyword evidence="4" id="KW-0436">Ligase</keyword>
<dbReference type="GO" id="GO:0017178">
    <property type="term" value="F:diphthine-ammonia ligase activity"/>
    <property type="evidence" value="ECO:0007669"/>
    <property type="project" value="UniProtKB-EC"/>
</dbReference>
<dbReference type="OrthoDB" id="686384at2759"/>
<protein>
    <recommendedName>
        <fullName evidence="3">Diphthine--ammonia ligase</fullName>
        <ecNumber evidence="2">6.3.1.14</ecNumber>
    </recommendedName>
    <alternativeName>
        <fullName evidence="7">Diphthamide synthase</fullName>
    </alternativeName>
    <alternativeName>
        <fullName evidence="8">Diphthamide synthetase</fullName>
    </alternativeName>
</protein>
<dbReference type="InterPro" id="IPR014729">
    <property type="entry name" value="Rossmann-like_a/b/a_fold"/>
</dbReference>
<dbReference type="InterPro" id="IPR030662">
    <property type="entry name" value="DPH6/MJ0570"/>
</dbReference>
<sequence>MKFVALISGGKDSFFNILQCQQNGHDLVALANLHPNDKNRDEIDSFMFQTVGHSVIDYYKECVGVPLYKRAITGGSKNVALEYVPTTSDEIEDLYELLLKVKESHPDVEGVSCGAILSHYQRTRVENVCDRLGLTSLAYLWQENQAELMRKMCNLGLDARLVKVAAVGLNEKHLGKLISEMYPILTKLNQMYDVHVCGEGGEFETLVFDAPFFKKKLEIVSLKIVAHSSEVSYITDLEIDVLDKEDTSVEKIVTPSLLLEEFANVERQVEDSNIWNAHENTFGPAVFALLPRVAKLNTRIYISNVISSLESLEDQTKDIMTQIGMYLRAEGATFADVQHMTVLVLDMSSFSRVNMIYGSFFADIFLPPSRVCVETTLPYSHLVQISCVALRPTYQKMGIHIRSRSYWAPQNIGPYSQAIVEARPTFKTATLSGQIPLEPANMTIDDSALAKHNAVLSLQHLYRAKKLIGVQHIADCICFITSKTSPSLVAKVWNSYVEEVENGQDFCNRLLIVQTTGLPRGANVEWGALSYEKVVDMYEDEGTSDHWNPEIETVSKKFKASVVPVGDGHVVKLVGVDILAAIDFLRSPALSVSSVTFYSTLDNIHKLSNMGLSAEWVPVLGVWDSDGSECAFGMIWIS</sequence>
<keyword evidence="12" id="KW-1185">Reference proteome</keyword>
<evidence type="ECO:0000259" key="10">
    <source>
        <dbReference type="Pfam" id="PF01902"/>
    </source>
</evidence>
<dbReference type="FunFam" id="3.90.1490.10:FF:000001">
    <property type="entry name" value="Diphthine--ammonia ligase"/>
    <property type="match status" value="1"/>
</dbReference>
<dbReference type="CDD" id="cd01994">
    <property type="entry name" value="AANH_PF0828-like"/>
    <property type="match status" value="1"/>
</dbReference>
<dbReference type="Proteomes" id="UP000182334">
    <property type="component" value="Chromosome V"/>
</dbReference>
<dbReference type="PANTHER" id="PTHR12196:SF2">
    <property type="entry name" value="DIPHTHINE--AMMONIA LIGASE"/>
    <property type="match status" value="1"/>
</dbReference>
<evidence type="ECO:0000256" key="3">
    <source>
        <dbReference type="ARBA" id="ARBA00018426"/>
    </source>
</evidence>
<evidence type="ECO:0000256" key="1">
    <source>
        <dbReference type="ARBA" id="ARBA00005156"/>
    </source>
</evidence>
<dbReference type="Pfam" id="PF01042">
    <property type="entry name" value="Ribonuc_L-PSP"/>
    <property type="match status" value="1"/>
</dbReference>
<dbReference type="CDD" id="cd06156">
    <property type="entry name" value="eu_AANH_C_2"/>
    <property type="match status" value="1"/>
</dbReference>
<dbReference type="PANTHER" id="PTHR12196">
    <property type="entry name" value="DOMAIN OF UNKNOWN FUNCTION 71 DUF71 -CONTAINING PROTEIN"/>
    <property type="match status" value="1"/>
</dbReference>
<dbReference type="EMBL" id="LT635760">
    <property type="protein sequence ID" value="SGZ56172.1"/>
    <property type="molecule type" value="Genomic_DNA"/>
</dbReference>
<evidence type="ECO:0000313" key="11">
    <source>
        <dbReference type="EMBL" id="SGZ56172.1"/>
    </source>
</evidence>
<reference evidence="11 12" key="1">
    <citation type="submission" date="2016-10" db="EMBL/GenBank/DDBJ databases">
        <authorList>
            <person name="de Groot N.N."/>
        </authorList>
    </citation>
    <scope>NUCLEOTIDE SEQUENCE [LARGE SCALE GENOMIC DNA]</scope>
    <source>
        <strain evidence="11 12">CBS 141442</strain>
    </source>
</reference>
<evidence type="ECO:0000256" key="4">
    <source>
        <dbReference type="ARBA" id="ARBA00022598"/>
    </source>
</evidence>
<dbReference type="GO" id="GO:0017183">
    <property type="term" value="P:protein histidyl modification to diphthamide"/>
    <property type="evidence" value="ECO:0007669"/>
    <property type="project" value="TreeGrafter"/>
</dbReference>